<evidence type="ECO:0000256" key="7">
    <source>
        <dbReference type="ARBA" id="ARBA00022840"/>
    </source>
</evidence>
<evidence type="ECO:0000313" key="17">
    <source>
        <dbReference type="EMBL" id="CAD5125333.1"/>
    </source>
</evidence>
<feature type="binding site" evidence="12 13">
    <location>
        <position position="104"/>
    </location>
    <ligand>
        <name>ATP</name>
        <dbReference type="ChEBI" id="CHEBI:30616"/>
    </ligand>
</feature>
<evidence type="ECO:0000256" key="2">
    <source>
        <dbReference type="ARBA" id="ARBA00022527"/>
    </source>
</evidence>
<dbReference type="InterPro" id="IPR016238">
    <property type="entry name" value="Ribosomal_S6_kinase"/>
</dbReference>
<evidence type="ECO:0000256" key="12">
    <source>
        <dbReference type="PIRSR" id="PIRSR000605-51"/>
    </source>
</evidence>
<gene>
    <name evidence="17" type="ORF">DGYR_LOCUS12719</name>
</gene>
<dbReference type="SUPFAM" id="SSF56112">
    <property type="entry name" value="Protein kinase-like (PK-like)"/>
    <property type="match status" value="1"/>
</dbReference>
<dbReference type="OrthoDB" id="63267at2759"/>
<dbReference type="Proteomes" id="UP000549394">
    <property type="component" value="Unassembled WGS sequence"/>
</dbReference>
<dbReference type="InterPro" id="IPR000961">
    <property type="entry name" value="AGC-kinase_C"/>
</dbReference>
<dbReference type="FunFam" id="1.10.510.10:FF:000092">
    <property type="entry name" value="Ribosomal protein S6 kinase"/>
    <property type="match status" value="1"/>
</dbReference>
<organism evidence="17 18">
    <name type="scientific">Dimorphilus gyrociliatus</name>
    <dbReference type="NCBI Taxonomy" id="2664684"/>
    <lineage>
        <taxon>Eukaryota</taxon>
        <taxon>Metazoa</taxon>
        <taxon>Spiralia</taxon>
        <taxon>Lophotrochozoa</taxon>
        <taxon>Annelida</taxon>
        <taxon>Polychaeta</taxon>
        <taxon>Polychaeta incertae sedis</taxon>
        <taxon>Dinophilidae</taxon>
        <taxon>Dimorphilus</taxon>
    </lineage>
</organism>
<dbReference type="GO" id="GO:0005524">
    <property type="term" value="F:ATP binding"/>
    <property type="evidence" value="ECO:0007669"/>
    <property type="project" value="UniProtKB-UniRule"/>
</dbReference>
<dbReference type="InterPro" id="IPR017892">
    <property type="entry name" value="Pkinase_C"/>
</dbReference>
<dbReference type="CDD" id="cd05584">
    <property type="entry name" value="STKc_p70S6K"/>
    <property type="match status" value="1"/>
</dbReference>
<comment type="caution">
    <text evidence="17">The sequence shown here is derived from an EMBL/GenBank/DDBJ whole genome shotgun (WGS) entry which is preliminary data.</text>
</comment>
<evidence type="ECO:0000256" key="11">
    <source>
        <dbReference type="PIRSR" id="PIRSR000605-50"/>
    </source>
</evidence>
<reference evidence="17 18" key="1">
    <citation type="submission" date="2020-08" db="EMBL/GenBank/DDBJ databases">
        <authorList>
            <person name="Hejnol A."/>
        </authorList>
    </citation>
    <scope>NUCLEOTIDE SEQUENCE [LARGE SCALE GENOMIC DNA]</scope>
</reference>
<evidence type="ECO:0000313" key="18">
    <source>
        <dbReference type="Proteomes" id="UP000549394"/>
    </source>
</evidence>
<evidence type="ECO:0000256" key="13">
    <source>
        <dbReference type="PROSITE-ProRule" id="PRU10141"/>
    </source>
</evidence>
<evidence type="ECO:0000256" key="1">
    <source>
        <dbReference type="ARBA" id="ARBA00009804"/>
    </source>
</evidence>
<comment type="catalytic activity">
    <reaction evidence="9 10">
        <text>L-seryl-[protein] + ATP = O-phospho-L-seryl-[protein] + ADP + H(+)</text>
        <dbReference type="Rhea" id="RHEA:17989"/>
        <dbReference type="Rhea" id="RHEA-COMP:9863"/>
        <dbReference type="Rhea" id="RHEA-COMP:11604"/>
        <dbReference type="ChEBI" id="CHEBI:15378"/>
        <dbReference type="ChEBI" id="CHEBI:29999"/>
        <dbReference type="ChEBI" id="CHEBI:30616"/>
        <dbReference type="ChEBI" id="CHEBI:83421"/>
        <dbReference type="ChEBI" id="CHEBI:456216"/>
        <dbReference type="EC" id="2.7.11.1"/>
    </reaction>
</comment>
<dbReference type="PROSITE" id="PS51285">
    <property type="entry name" value="AGC_KINASE_CTER"/>
    <property type="match status" value="1"/>
</dbReference>
<evidence type="ECO:0000259" key="15">
    <source>
        <dbReference type="PROSITE" id="PS50011"/>
    </source>
</evidence>
<dbReference type="AlphaFoldDB" id="A0A7I8WB25"/>
<dbReference type="InterPro" id="IPR000719">
    <property type="entry name" value="Prot_kinase_dom"/>
</dbReference>
<evidence type="ECO:0000256" key="3">
    <source>
        <dbReference type="ARBA" id="ARBA00022553"/>
    </source>
</evidence>
<name>A0A7I8WB25_9ANNE</name>
<dbReference type="InterPro" id="IPR017441">
    <property type="entry name" value="Protein_kinase_ATP_BS"/>
</dbReference>
<keyword evidence="2 10" id="KW-0723">Serine/threonine-protein kinase</keyword>
<keyword evidence="18" id="KW-1185">Reference proteome</keyword>
<feature type="binding site" evidence="12">
    <location>
        <begin position="78"/>
        <end position="86"/>
    </location>
    <ligand>
        <name>ATP</name>
        <dbReference type="ChEBI" id="CHEBI:30616"/>
    </ligand>
</feature>
<evidence type="ECO:0000259" key="16">
    <source>
        <dbReference type="PROSITE" id="PS51285"/>
    </source>
</evidence>
<dbReference type="PROSITE" id="PS00107">
    <property type="entry name" value="PROTEIN_KINASE_ATP"/>
    <property type="match status" value="1"/>
</dbReference>
<feature type="region of interest" description="Disordered" evidence="14">
    <location>
        <begin position="408"/>
        <end position="432"/>
    </location>
</feature>
<sequence>MADSAVFDIEIQDSNEHGQRLYEDEVVEIGEEVIEGELTELDMISMDDAVETYNIDENLVNQGQAKCNPQDFELLKLLGKGGYGKVFQVRKLSGADQGSIFAMKVLKKASIVRNQKDTDHTKAERNILEAVKHPFIVDLIYAFQTGGKLYLILEYLAGGELFMQLEREGIFSEETACFYLAEIVLAIEHLHSLGIIYRDLKPENILLDSEGHIKLTDFGLCKESIDDDSVTHTFCGTIEYMAPEILRRSGHNKAVDWWSLGALMYDMLTGAPPFTAENRKKTMEKILKGTPNYPPYLTRYSQRLLKGLLRKHVSERLGSKADDAEPIKRHEFFQHYIKNWDDVIQRKLEPPYKPIIKSEEDVSQFDTKFTKQTPYDSPDEGFHLSSSAALVFQGFTYIAPSVFEEMRGPWKTPKDPRSPRKFDPQSQLNMNPNGVNMQCSEEDMDCTMTSPNGQAAPAPSPINSTTSHPEHRSPAIATKRRSAAHALHHLICYD</sequence>
<evidence type="ECO:0000256" key="10">
    <source>
        <dbReference type="PIRNR" id="PIRNR000605"/>
    </source>
</evidence>
<feature type="active site" description="Proton acceptor" evidence="11">
    <location>
        <position position="199"/>
    </location>
</feature>
<dbReference type="GO" id="GO:0004674">
    <property type="term" value="F:protein serine/threonine kinase activity"/>
    <property type="evidence" value="ECO:0007669"/>
    <property type="project" value="UniProtKB-KW"/>
</dbReference>
<dbReference type="PIRSF" id="PIRSF000605">
    <property type="entry name" value="Ribsml_S6_kin_1"/>
    <property type="match status" value="1"/>
</dbReference>
<feature type="domain" description="Protein kinase" evidence="15">
    <location>
        <begin position="72"/>
        <end position="333"/>
    </location>
</feature>
<evidence type="ECO:0000256" key="5">
    <source>
        <dbReference type="ARBA" id="ARBA00022741"/>
    </source>
</evidence>
<dbReference type="PROSITE" id="PS00108">
    <property type="entry name" value="PROTEIN_KINASE_ST"/>
    <property type="match status" value="1"/>
</dbReference>
<evidence type="ECO:0000256" key="8">
    <source>
        <dbReference type="ARBA" id="ARBA00047899"/>
    </source>
</evidence>
<comment type="catalytic activity">
    <reaction evidence="8 10">
        <text>L-threonyl-[protein] + ATP = O-phospho-L-threonyl-[protein] + ADP + H(+)</text>
        <dbReference type="Rhea" id="RHEA:46608"/>
        <dbReference type="Rhea" id="RHEA-COMP:11060"/>
        <dbReference type="Rhea" id="RHEA-COMP:11605"/>
        <dbReference type="ChEBI" id="CHEBI:15378"/>
        <dbReference type="ChEBI" id="CHEBI:30013"/>
        <dbReference type="ChEBI" id="CHEBI:30616"/>
        <dbReference type="ChEBI" id="CHEBI:61977"/>
        <dbReference type="ChEBI" id="CHEBI:456216"/>
        <dbReference type="EC" id="2.7.11.1"/>
    </reaction>
</comment>
<keyword evidence="5 10" id="KW-0547">Nucleotide-binding</keyword>
<dbReference type="SMART" id="SM00133">
    <property type="entry name" value="S_TK_X"/>
    <property type="match status" value="1"/>
</dbReference>
<dbReference type="PANTHER" id="PTHR24351">
    <property type="entry name" value="RIBOSOMAL PROTEIN S6 KINASE"/>
    <property type="match status" value="1"/>
</dbReference>
<evidence type="ECO:0000256" key="6">
    <source>
        <dbReference type="ARBA" id="ARBA00022777"/>
    </source>
</evidence>
<dbReference type="Pfam" id="PF00433">
    <property type="entry name" value="Pkinase_C"/>
    <property type="match status" value="1"/>
</dbReference>
<comment type="similarity">
    <text evidence="1 10">Belongs to the protein kinase superfamily. AGC Ser/Thr protein kinase family. S6 kinase subfamily.</text>
</comment>
<dbReference type="PROSITE" id="PS50011">
    <property type="entry name" value="PROTEIN_KINASE_DOM"/>
    <property type="match status" value="1"/>
</dbReference>
<evidence type="ECO:0000256" key="14">
    <source>
        <dbReference type="SAM" id="MobiDB-lite"/>
    </source>
</evidence>
<keyword evidence="6 10" id="KW-0418">Kinase</keyword>
<dbReference type="FunFam" id="3.30.200.20:FF:000686">
    <property type="entry name" value="Ribosomal protein S6 kinase"/>
    <property type="match status" value="1"/>
</dbReference>
<dbReference type="Pfam" id="PF00069">
    <property type="entry name" value="Pkinase"/>
    <property type="match status" value="1"/>
</dbReference>
<keyword evidence="4 10" id="KW-0808">Transferase</keyword>
<dbReference type="SMART" id="SM00220">
    <property type="entry name" value="S_TKc"/>
    <property type="match status" value="1"/>
</dbReference>
<dbReference type="EC" id="2.7.11.1" evidence="10"/>
<protein>
    <recommendedName>
        <fullName evidence="10">Ribosomal protein S6 kinase</fullName>
        <ecNumber evidence="10">2.7.11.1</ecNumber>
    </recommendedName>
</protein>
<dbReference type="Gene3D" id="3.30.200.20">
    <property type="entry name" value="Phosphorylase Kinase, domain 1"/>
    <property type="match status" value="1"/>
</dbReference>
<keyword evidence="3" id="KW-0597">Phosphoprotein</keyword>
<dbReference type="EMBL" id="CAJFCJ010000026">
    <property type="protein sequence ID" value="CAD5125333.1"/>
    <property type="molecule type" value="Genomic_DNA"/>
</dbReference>
<dbReference type="Gene3D" id="1.10.510.10">
    <property type="entry name" value="Transferase(Phosphotransferase) domain 1"/>
    <property type="match status" value="1"/>
</dbReference>
<dbReference type="GO" id="GO:0007165">
    <property type="term" value="P:signal transduction"/>
    <property type="evidence" value="ECO:0007669"/>
    <property type="project" value="InterPro"/>
</dbReference>
<evidence type="ECO:0000256" key="9">
    <source>
        <dbReference type="ARBA" id="ARBA00048679"/>
    </source>
</evidence>
<evidence type="ECO:0000256" key="4">
    <source>
        <dbReference type="ARBA" id="ARBA00022679"/>
    </source>
</evidence>
<dbReference type="InterPro" id="IPR008271">
    <property type="entry name" value="Ser/Thr_kinase_AS"/>
</dbReference>
<accession>A0A7I8WB25</accession>
<feature type="region of interest" description="Disordered" evidence="14">
    <location>
        <begin position="447"/>
        <end position="480"/>
    </location>
</feature>
<proteinExistence type="inferred from homology"/>
<keyword evidence="7 10" id="KW-0067">ATP-binding</keyword>
<dbReference type="InterPro" id="IPR011009">
    <property type="entry name" value="Kinase-like_dom_sf"/>
</dbReference>
<feature type="compositionally biased region" description="Basic and acidic residues" evidence="14">
    <location>
        <begin position="408"/>
        <end position="423"/>
    </location>
</feature>
<feature type="domain" description="AGC-kinase C-terminal" evidence="16">
    <location>
        <begin position="336"/>
        <end position="407"/>
    </location>
</feature>